<dbReference type="CDD" id="cd03801">
    <property type="entry name" value="GT4_PimA-like"/>
    <property type="match status" value="1"/>
</dbReference>
<evidence type="ECO:0008006" key="5">
    <source>
        <dbReference type="Google" id="ProtNLM"/>
    </source>
</evidence>
<evidence type="ECO:0000313" key="4">
    <source>
        <dbReference type="EMBL" id="VAW54771.1"/>
    </source>
</evidence>
<evidence type="ECO:0000259" key="2">
    <source>
        <dbReference type="Pfam" id="PF00534"/>
    </source>
</evidence>
<proteinExistence type="predicted"/>
<keyword evidence="1" id="KW-1133">Transmembrane helix</keyword>
<dbReference type="PANTHER" id="PTHR12526">
    <property type="entry name" value="GLYCOSYLTRANSFERASE"/>
    <property type="match status" value="1"/>
</dbReference>
<feature type="domain" description="Glycosyltransferase subfamily 4-like N-terminal" evidence="3">
    <location>
        <begin position="104"/>
        <end position="200"/>
    </location>
</feature>
<keyword evidence="1" id="KW-0472">Membrane</keyword>
<keyword evidence="1" id="KW-0812">Transmembrane</keyword>
<sequence>MAISLKSKNKTTILFVDQALSFGGSVVVLGGLVEAINKNSYRSVVVGEMDESILDYHMQGQAKIHVVRRLFNYAQWEKVTSAAKRIKPQFLFKLVIYFMSAVRSIANVIYIVRLVKIILVEKVDLVHVNNGMSNFEPVIAALLLRRRFIVHFHGVEKPGFIHKLLLNKVDRFIIISDFLYMALVENGFPKNHMTVIPNPVQKSHALSSNEKNVRKQYGLSKKDKIFAIVGRIVRWKGHIEFLNSAFLVLENLPDAKALIVGDFSDGDASYQDEIMEIIKNSGYGDRILMTGYVKDVSRIYSIMDVCVHTSIEPEPFGLVIVEAMINGVPVIASDVGAPAEIIKNKVNGYIVSPFMPTKLAAVITELLINDELRSEIGRRGRMHVQENYDIESYAHSVERVYAEVLGTPE</sequence>
<evidence type="ECO:0000259" key="3">
    <source>
        <dbReference type="Pfam" id="PF13439"/>
    </source>
</evidence>
<feature type="transmembrane region" description="Helical" evidence="1">
    <location>
        <begin position="90"/>
        <end position="112"/>
    </location>
</feature>
<dbReference type="Pfam" id="PF13439">
    <property type="entry name" value="Glyco_transf_4"/>
    <property type="match status" value="1"/>
</dbReference>
<dbReference type="Pfam" id="PF00534">
    <property type="entry name" value="Glycos_transf_1"/>
    <property type="match status" value="1"/>
</dbReference>
<dbReference type="AlphaFoldDB" id="A0A3B0WHH7"/>
<dbReference type="GO" id="GO:0016757">
    <property type="term" value="F:glycosyltransferase activity"/>
    <property type="evidence" value="ECO:0007669"/>
    <property type="project" value="InterPro"/>
</dbReference>
<organism evidence="4">
    <name type="scientific">hydrothermal vent metagenome</name>
    <dbReference type="NCBI Taxonomy" id="652676"/>
    <lineage>
        <taxon>unclassified sequences</taxon>
        <taxon>metagenomes</taxon>
        <taxon>ecological metagenomes</taxon>
    </lineage>
</organism>
<protein>
    <recommendedName>
        <fullName evidence="5">Glycosyltransferase</fullName>
    </recommendedName>
</protein>
<feature type="domain" description="Glycosyl transferase family 1" evidence="2">
    <location>
        <begin position="211"/>
        <end position="381"/>
    </location>
</feature>
<reference evidence="4" key="1">
    <citation type="submission" date="2018-06" db="EMBL/GenBank/DDBJ databases">
        <authorList>
            <person name="Zhirakovskaya E."/>
        </authorList>
    </citation>
    <scope>NUCLEOTIDE SEQUENCE</scope>
</reference>
<dbReference type="EMBL" id="UOFD01000079">
    <property type="protein sequence ID" value="VAW54771.1"/>
    <property type="molecule type" value="Genomic_DNA"/>
</dbReference>
<name>A0A3B0WHH7_9ZZZZ</name>
<accession>A0A3B0WHH7</accession>
<evidence type="ECO:0000256" key="1">
    <source>
        <dbReference type="SAM" id="Phobius"/>
    </source>
</evidence>
<dbReference type="InterPro" id="IPR028098">
    <property type="entry name" value="Glyco_trans_4-like_N"/>
</dbReference>
<dbReference type="Gene3D" id="3.40.50.2000">
    <property type="entry name" value="Glycogen Phosphorylase B"/>
    <property type="match status" value="2"/>
</dbReference>
<dbReference type="SUPFAM" id="SSF53756">
    <property type="entry name" value="UDP-Glycosyltransferase/glycogen phosphorylase"/>
    <property type="match status" value="1"/>
</dbReference>
<dbReference type="InterPro" id="IPR001296">
    <property type="entry name" value="Glyco_trans_1"/>
</dbReference>
<gene>
    <name evidence="4" type="ORF">MNBD_GAMMA06-591</name>
</gene>